<dbReference type="EMBL" id="CDOK01000022">
    <property type="protein sequence ID" value="CEN46788.1"/>
    <property type="molecule type" value="Genomic_DNA"/>
</dbReference>
<feature type="transmembrane region" description="Helical" evidence="1">
    <location>
        <begin position="29"/>
        <end position="48"/>
    </location>
</feature>
<proteinExistence type="predicted"/>
<evidence type="ECO:0000313" key="2">
    <source>
        <dbReference type="EMBL" id="CEN46788.1"/>
    </source>
</evidence>
<accession>A0A0B7IA95</accession>
<dbReference type="AlphaFoldDB" id="A0A0B7IA95"/>
<evidence type="ECO:0000313" key="3">
    <source>
        <dbReference type="Proteomes" id="UP000039370"/>
    </source>
</evidence>
<keyword evidence="1" id="KW-0812">Transmembrane</keyword>
<name>A0A0B7IA95_9FLAO</name>
<sequence length="62" mass="7229">MPYIQPINVDVLESRRGALTKIVNLVSPYLYVILRIVVGVFLFKIYTAQQKFIEGKRKFRQG</sequence>
<organism evidence="2 3">
    <name type="scientific">Capnocytophaga canimorsus</name>
    <dbReference type="NCBI Taxonomy" id="28188"/>
    <lineage>
        <taxon>Bacteria</taxon>
        <taxon>Pseudomonadati</taxon>
        <taxon>Bacteroidota</taxon>
        <taxon>Flavobacteriia</taxon>
        <taxon>Flavobacteriales</taxon>
        <taxon>Flavobacteriaceae</taxon>
        <taxon>Capnocytophaga</taxon>
    </lineage>
</organism>
<dbReference type="Proteomes" id="UP000039370">
    <property type="component" value="Unassembled WGS sequence"/>
</dbReference>
<reference evidence="3" key="1">
    <citation type="submission" date="2015-01" db="EMBL/GenBank/DDBJ databases">
        <authorList>
            <person name="MANFREDI Pablo"/>
        </authorList>
    </citation>
    <scope>NUCLEOTIDE SEQUENCE [LARGE SCALE GENOMIC DNA]</scope>
    <source>
        <strain evidence="3">Cc11</strain>
    </source>
</reference>
<gene>
    <name evidence="2" type="ORF">CCAN11_1180009</name>
</gene>
<keyword evidence="1" id="KW-1133">Transmembrane helix</keyword>
<evidence type="ECO:0000256" key="1">
    <source>
        <dbReference type="SAM" id="Phobius"/>
    </source>
</evidence>
<keyword evidence="1" id="KW-0472">Membrane</keyword>
<protein>
    <submittedName>
        <fullName evidence="2">Uncharacterized protein</fullName>
    </submittedName>
</protein>